<accession>A0A914HHR9</accession>
<dbReference type="Proteomes" id="UP000887572">
    <property type="component" value="Unplaced"/>
</dbReference>
<feature type="chain" id="PRO_5037299861" evidence="2">
    <location>
        <begin position="29"/>
        <end position="112"/>
    </location>
</feature>
<feature type="signal peptide" evidence="2">
    <location>
        <begin position="1"/>
        <end position="28"/>
    </location>
</feature>
<evidence type="ECO:0000256" key="1">
    <source>
        <dbReference type="SAM" id="MobiDB-lite"/>
    </source>
</evidence>
<evidence type="ECO:0000313" key="3">
    <source>
        <dbReference type="Proteomes" id="UP000887572"/>
    </source>
</evidence>
<organism evidence="3 4">
    <name type="scientific">Globodera rostochiensis</name>
    <name type="common">Golden nematode worm</name>
    <name type="synonym">Heterodera rostochiensis</name>
    <dbReference type="NCBI Taxonomy" id="31243"/>
    <lineage>
        <taxon>Eukaryota</taxon>
        <taxon>Metazoa</taxon>
        <taxon>Ecdysozoa</taxon>
        <taxon>Nematoda</taxon>
        <taxon>Chromadorea</taxon>
        <taxon>Rhabditida</taxon>
        <taxon>Tylenchina</taxon>
        <taxon>Tylenchomorpha</taxon>
        <taxon>Tylenchoidea</taxon>
        <taxon>Heteroderidae</taxon>
        <taxon>Heteroderinae</taxon>
        <taxon>Globodera</taxon>
    </lineage>
</organism>
<protein>
    <submittedName>
        <fullName evidence="4">Uncharacterized protein</fullName>
    </submittedName>
</protein>
<sequence length="112" mass="11863">MNSSKCTMLLVCAALAVLMSSSSVSVDAQWYGGWPYYGSGAYSAYYGATWPNYGGYYGGYYGKRQAGFEPVQQPVADSIGGSASGPIPRPPNRPFSDAGVDHQGQFRGAAQQ</sequence>
<proteinExistence type="predicted"/>
<keyword evidence="3" id="KW-1185">Reference proteome</keyword>
<reference evidence="4" key="1">
    <citation type="submission" date="2022-11" db="UniProtKB">
        <authorList>
            <consortium name="WormBaseParasite"/>
        </authorList>
    </citation>
    <scope>IDENTIFICATION</scope>
</reference>
<evidence type="ECO:0000256" key="2">
    <source>
        <dbReference type="SAM" id="SignalP"/>
    </source>
</evidence>
<dbReference type="AlphaFoldDB" id="A0A914HHR9"/>
<dbReference type="WBParaSite" id="Gr19_v10_g17059.t1">
    <property type="protein sequence ID" value="Gr19_v10_g17059.t1"/>
    <property type="gene ID" value="Gr19_v10_g17059"/>
</dbReference>
<keyword evidence="2" id="KW-0732">Signal</keyword>
<feature type="region of interest" description="Disordered" evidence="1">
    <location>
        <begin position="75"/>
        <end position="112"/>
    </location>
</feature>
<name>A0A914HHR9_GLORO</name>
<evidence type="ECO:0000313" key="4">
    <source>
        <dbReference type="WBParaSite" id="Gr19_v10_g17059.t1"/>
    </source>
</evidence>